<accession>A0ABD5PF38</accession>
<keyword evidence="3" id="KW-0812">Transmembrane</keyword>
<comment type="subcellular location">
    <subcellularLocation>
        <location evidence="1">Cell membrane</location>
        <topology evidence="1">Multi-pass membrane protein</topology>
    </subcellularLocation>
</comment>
<dbReference type="GO" id="GO:0005886">
    <property type="term" value="C:plasma membrane"/>
    <property type="evidence" value="ECO:0007669"/>
    <property type="project" value="UniProtKB-SubCell"/>
</dbReference>
<evidence type="ECO:0000256" key="1">
    <source>
        <dbReference type="ARBA" id="ARBA00004651"/>
    </source>
</evidence>
<comment type="caution">
    <text evidence="6">The sequence shown here is derived from an EMBL/GenBank/DDBJ whole genome shotgun (WGS) entry which is preliminary data.</text>
</comment>
<evidence type="ECO:0000313" key="7">
    <source>
        <dbReference type="Proteomes" id="UP001595921"/>
    </source>
</evidence>
<dbReference type="PANTHER" id="PTHR34584">
    <property type="entry name" value="NA(+)/H(+) ANTIPORTER SUBUNIT E1"/>
    <property type="match status" value="1"/>
</dbReference>
<dbReference type="InterPro" id="IPR002758">
    <property type="entry name" value="Cation_antiport_E"/>
</dbReference>
<evidence type="ECO:0000256" key="3">
    <source>
        <dbReference type="ARBA" id="ARBA00022692"/>
    </source>
</evidence>
<reference evidence="6 7" key="1">
    <citation type="journal article" date="2019" name="Int. J. Syst. Evol. Microbiol.">
        <title>The Global Catalogue of Microorganisms (GCM) 10K type strain sequencing project: providing services to taxonomists for standard genome sequencing and annotation.</title>
        <authorList>
            <consortium name="The Broad Institute Genomics Platform"/>
            <consortium name="The Broad Institute Genome Sequencing Center for Infectious Disease"/>
            <person name="Wu L."/>
            <person name="Ma J."/>
        </authorList>
    </citation>
    <scope>NUCLEOTIDE SEQUENCE [LARGE SCALE GENOMIC DNA]</scope>
    <source>
        <strain evidence="6 7">CGMCC 1.12553</strain>
    </source>
</reference>
<evidence type="ECO:0000256" key="4">
    <source>
        <dbReference type="ARBA" id="ARBA00022989"/>
    </source>
</evidence>
<proteinExistence type="predicted"/>
<dbReference type="Pfam" id="PF01899">
    <property type="entry name" value="MNHE"/>
    <property type="match status" value="1"/>
</dbReference>
<gene>
    <name evidence="6" type="ORF">ACFO0N_16355</name>
</gene>
<dbReference type="EMBL" id="JBHSDS010000008">
    <property type="protein sequence ID" value="MFC4359516.1"/>
    <property type="molecule type" value="Genomic_DNA"/>
</dbReference>
<dbReference type="PIRSF" id="PIRSF019239">
    <property type="entry name" value="MrpE"/>
    <property type="match status" value="1"/>
</dbReference>
<dbReference type="AlphaFoldDB" id="A0ABD5PF38"/>
<dbReference type="Proteomes" id="UP001595921">
    <property type="component" value="Unassembled WGS sequence"/>
</dbReference>
<dbReference type="PANTHER" id="PTHR34584:SF1">
    <property type="entry name" value="NA(+)_H(+) ANTIPORTER SUBUNIT E1"/>
    <property type="match status" value="1"/>
</dbReference>
<keyword evidence="7" id="KW-1185">Reference proteome</keyword>
<keyword evidence="4" id="KW-1133">Transmembrane helix</keyword>
<keyword evidence="2" id="KW-1003">Cell membrane</keyword>
<protein>
    <submittedName>
        <fullName evidence="6">Na+/H+ antiporter subunit E</fullName>
    </submittedName>
</protein>
<evidence type="ECO:0000256" key="5">
    <source>
        <dbReference type="ARBA" id="ARBA00023136"/>
    </source>
</evidence>
<keyword evidence="5" id="KW-0472">Membrane</keyword>
<evidence type="ECO:0000256" key="2">
    <source>
        <dbReference type="ARBA" id="ARBA00022475"/>
    </source>
</evidence>
<dbReference type="RefSeq" id="WP_267621680.1">
    <property type="nucleotide sequence ID" value="NZ_JAODIW010000006.1"/>
</dbReference>
<name>A0ABD5PF38_9EURY</name>
<organism evidence="6 7">
    <name type="scientific">Halobium salinum</name>
    <dbReference type="NCBI Taxonomy" id="1364940"/>
    <lineage>
        <taxon>Archaea</taxon>
        <taxon>Methanobacteriati</taxon>
        <taxon>Methanobacteriota</taxon>
        <taxon>Stenosarchaea group</taxon>
        <taxon>Halobacteria</taxon>
        <taxon>Halobacteriales</taxon>
        <taxon>Haloferacaceae</taxon>
        <taxon>Halobium</taxon>
    </lineage>
</organism>
<sequence>MKVRTWPVVGVALAVVWLFVRGVDPTATRVVEEFLIGLAVGLPLAFAFRRLAADRVDIGRAARAVPDVLRYLAVFSREVVVANVDVAYRAVAPGPPIEPEVILIPLRVQTPLGITTIANSITITPGTITLDHDEDVNAIYVHLIDGRDPADVVEPIRTWEDYALRIFDEEHDPADPAGEFVVSGGERRD</sequence>
<evidence type="ECO:0000313" key="6">
    <source>
        <dbReference type="EMBL" id="MFC4359516.1"/>
    </source>
</evidence>